<evidence type="ECO:0000313" key="2">
    <source>
        <dbReference type="EMBL" id="GET89716.1"/>
    </source>
</evidence>
<evidence type="ECO:0000256" key="1">
    <source>
        <dbReference type="SAM" id="MobiDB-lite"/>
    </source>
</evidence>
<reference evidence="2" key="1">
    <citation type="submission" date="2019-11" db="EMBL/GenBank/DDBJ databases">
        <title>Leishmania tarentolae CDS.</title>
        <authorList>
            <person name="Goto Y."/>
            <person name="Yamagishi J."/>
        </authorList>
    </citation>
    <scope>NUCLEOTIDE SEQUENCE [LARGE SCALE GENOMIC DNA]</scope>
    <source>
        <strain evidence="2">Parrot Tar II</strain>
    </source>
</reference>
<dbReference type="VEuPathDB" id="TriTrypDB:LtaPh_2707100"/>
<feature type="region of interest" description="Disordered" evidence="1">
    <location>
        <begin position="1"/>
        <end position="56"/>
    </location>
</feature>
<accession>A0A640KJ18</accession>
<evidence type="ECO:0000313" key="3">
    <source>
        <dbReference type="Proteomes" id="UP000419144"/>
    </source>
</evidence>
<gene>
    <name evidence="2" type="ORF">LtaPh_2707100</name>
</gene>
<dbReference type="AlphaFoldDB" id="A0A640KJ18"/>
<sequence length="459" mass="49470">MQNSNSSYHSQQPYRCRGINDGPDMGTPHSTYSQQNPPLSPLVFAAPSGGAAAQQHDPLSTSLYAEPPQTNYKAPLARHNSRTLIELEDSPIKVTCLTKGAARSPYMTPMAGEMTPDVDRSGRHNPYTFSYSGTSSPMQVSTPTHSPQACTFDSSVAGPHRMQRYAAYGCTEPPVADTHLIQGHSVRLDTTFALPPEVVHRALKDRCRYIQFPINLPVFPKAGTLASNVANGNNSSSNGSTGSGGSGDSSLPIAVFIGQVRFETTAEELLWLVHRTCGACASHLESRGAGCYLLYCKSEADLTLVRSLHKRVLFDVGGVWLARTADEVDAMCEYIALDAPLLSKKARLPRDSMVVEELKLDAMNSGGRRGHVAGGGHEKRGVGDHNLSGNRRGGGRGSTSQGSGVEDMSKTASGDACQQPMQQRHPEQRDQKGLPTYEESTPQYPGYPPQSFGESSLYQ</sequence>
<dbReference type="PANTHER" id="PTHR37561:SF3">
    <property type="entry name" value="F-BOX DOMAIN-CONTAINING PROTEIN"/>
    <property type="match status" value="1"/>
</dbReference>
<dbReference type="Proteomes" id="UP000419144">
    <property type="component" value="Unassembled WGS sequence"/>
</dbReference>
<comment type="caution">
    <text evidence="2">The sequence shown here is derived from an EMBL/GenBank/DDBJ whole genome shotgun (WGS) entry which is preliminary data.</text>
</comment>
<organism evidence="2 3">
    <name type="scientific">Leishmania tarentolae</name>
    <name type="common">Sauroleishmania tarentolae</name>
    <dbReference type="NCBI Taxonomy" id="5689"/>
    <lineage>
        <taxon>Eukaryota</taxon>
        <taxon>Discoba</taxon>
        <taxon>Euglenozoa</taxon>
        <taxon>Kinetoplastea</taxon>
        <taxon>Metakinetoplastina</taxon>
        <taxon>Trypanosomatida</taxon>
        <taxon>Trypanosomatidae</taxon>
        <taxon>Leishmaniinae</taxon>
        <taxon>Leishmania</taxon>
        <taxon>lizard Leishmania</taxon>
    </lineage>
</organism>
<feature type="compositionally biased region" description="Polar residues" evidence="1">
    <location>
        <begin position="1"/>
        <end position="13"/>
    </location>
</feature>
<proteinExistence type="predicted"/>
<dbReference type="OrthoDB" id="272649at2759"/>
<feature type="compositionally biased region" description="Polar residues" evidence="1">
    <location>
        <begin position="28"/>
        <end position="37"/>
    </location>
</feature>
<keyword evidence="3" id="KW-1185">Reference proteome</keyword>
<feature type="region of interest" description="Disordered" evidence="1">
    <location>
        <begin position="365"/>
        <end position="459"/>
    </location>
</feature>
<protein>
    <submittedName>
        <fullName evidence="2">Uncharacterized protein</fullName>
    </submittedName>
</protein>
<dbReference type="PANTHER" id="PTHR37561">
    <property type="entry name" value="F-BOX DOMAIN-CONTAINING PROTEIN"/>
    <property type="match status" value="1"/>
</dbReference>
<name>A0A640KJ18_LEITA</name>
<dbReference type="EMBL" id="BLBS01000037">
    <property type="protein sequence ID" value="GET89716.1"/>
    <property type="molecule type" value="Genomic_DNA"/>
</dbReference>